<feature type="active site" description="Proton donor" evidence="7">
    <location>
        <position position="90"/>
    </location>
</feature>
<evidence type="ECO:0000313" key="8">
    <source>
        <dbReference type="EMBL" id="GGC27346.1"/>
    </source>
</evidence>
<dbReference type="Pfam" id="PF00885">
    <property type="entry name" value="DMRL_synthase"/>
    <property type="match status" value="1"/>
</dbReference>
<dbReference type="Gene3D" id="3.40.50.960">
    <property type="entry name" value="Lumazine/riboflavin synthase"/>
    <property type="match status" value="1"/>
</dbReference>
<comment type="caution">
    <text evidence="8">The sequence shown here is derived from an EMBL/GenBank/DDBJ whole genome shotgun (WGS) entry which is preliminary data.</text>
</comment>
<evidence type="ECO:0000256" key="2">
    <source>
        <dbReference type="ARBA" id="ARBA00007424"/>
    </source>
</evidence>
<comment type="function">
    <text evidence="7">Catalyzes the formation of 6,7-dimethyl-8-ribityllumazine by condensation of 5-amino-6-(D-ribitylamino)uracil with 3,4-dihydroxy-2-butanone 4-phosphate. This is the penultimate step in the biosynthesis of riboflavin.</text>
</comment>
<dbReference type="HAMAP" id="MF_00178">
    <property type="entry name" value="Lumazine_synth"/>
    <property type="match status" value="1"/>
</dbReference>
<comment type="similarity">
    <text evidence="2 7">Belongs to the DMRL synthase family.</text>
</comment>
<keyword evidence="5 7" id="KW-0808">Transferase</keyword>
<evidence type="ECO:0000256" key="6">
    <source>
        <dbReference type="ARBA" id="ARBA00048785"/>
    </source>
</evidence>
<name>A0ABQ1LP50_9PROT</name>
<comment type="pathway">
    <text evidence="1 7">Cofactor biosynthesis; riboflavin biosynthesis; riboflavin from 2-hydroxy-3-oxobutyl phosphate and 5-amino-6-(D-ribitylamino)uracil: step 1/2.</text>
</comment>
<dbReference type="InterPro" id="IPR002180">
    <property type="entry name" value="LS/RS"/>
</dbReference>
<dbReference type="NCBIfam" id="TIGR00114">
    <property type="entry name" value="lumazine-synth"/>
    <property type="match status" value="1"/>
</dbReference>
<feature type="binding site" evidence="7">
    <location>
        <begin position="87"/>
        <end position="88"/>
    </location>
    <ligand>
        <name>(2S)-2-hydroxy-3-oxobutyl phosphate</name>
        <dbReference type="ChEBI" id="CHEBI:58830"/>
    </ligand>
</feature>
<evidence type="ECO:0000256" key="1">
    <source>
        <dbReference type="ARBA" id="ARBA00004917"/>
    </source>
</evidence>
<dbReference type="InterPro" id="IPR036467">
    <property type="entry name" value="LS/RS_sf"/>
</dbReference>
<feature type="binding site" evidence="7">
    <location>
        <begin position="82"/>
        <end position="84"/>
    </location>
    <ligand>
        <name>5-amino-6-(D-ribitylamino)uracil</name>
        <dbReference type="ChEBI" id="CHEBI:15934"/>
    </ligand>
</feature>
<reference evidence="9" key="1">
    <citation type="journal article" date="2019" name="Int. J. Syst. Evol. Microbiol.">
        <title>The Global Catalogue of Microorganisms (GCM) 10K type strain sequencing project: providing services to taxonomists for standard genome sequencing and annotation.</title>
        <authorList>
            <consortium name="The Broad Institute Genomics Platform"/>
            <consortium name="The Broad Institute Genome Sequencing Center for Infectious Disease"/>
            <person name="Wu L."/>
            <person name="Ma J."/>
        </authorList>
    </citation>
    <scope>NUCLEOTIDE SEQUENCE [LARGE SCALE GENOMIC DNA]</scope>
    <source>
        <strain evidence="9">CCM 7132</strain>
    </source>
</reference>
<dbReference type="PANTHER" id="PTHR21058:SF0">
    <property type="entry name" value="6,7-DIMETHYL-8-RIBITYLLUMAZINE SYNTHASE"/>
    <property type="match status" value="1"/>
</dbReference>
<feature type="binding site" evidence="7">
    <location>
        <position position="26"/>
    </location>
    <ligand>
        <name>5-amino-6-(D-ribitylamino)uracil</name>
        <dbReference type="ChEBI" id="CHEBI:15934"/>
    </ligand>
</feature>
<evidence type="ECO:0000256" key="5">
    <source>
        <dbReference type="ARBA" id="ARBA00022679"/>
    </source>
</evidence>
<dbReference type="PANTHER" id="PTHR21058">
    <property type="entry name" value="6,7-DIMETHYL-8-RIBITYLLUMAZINE SYNTHASE DMRL SYNTHASE LUMAZINE SYNTHASE"/>
    <property type="match status" value="1"/>
</dbReference>
<protein>
    <recommendedName>
        <fullName evidence="3 7">6,7-dimethyl-8-ribityllumazine synthase</fullName>
        <shortName evidence="7">DMRL synthase</shortName>
        <shortName evidence="7">LS</shortName>
        <shortName evidence="7">Lumazine synthase</shortName>
        <ecNumber evidence="3 7">2.5.1.78</ecNumber>
    </recommendedName>
</protein>
<dbReference type="InterPro" id="IPR034964">
    <property type="entry name" value="LS"/>
</dbReference>
<feature type="binding site" evidence="7">
    <location>
        <position position="115"/>
    </location>
    <ligand>
        <name>5-amino-6-(D-ribitylamino)uracil</name>
        <dbReference type="ChEBI" id="CHEBI:15934"/>
    </ligand>
</feature>
<gene>
    <name evidence="7 8" type="primary">ribH</name>
    <name evidence="8" type="ORF">GCM10007207_11010</name>
</gene>
<dbReference type="RefSeq" id="WP_188425773.1">
    <property type="nucleotide sequence ID" value="NZ_BMCH01000002.1"/>
</dbReference>
<dbReference type="CDD" id="cd09209">
    <property type="entry name" value="Lumazine_synthase-I"/>
    <property type="match status" value="1"/>
</dbReference>
<dbReference type="EMBL" id="BMCH01000002">
    <property type="protein sequence ID" value="GGC27346.1"/>
    <property type="molecule type" value="Genomic_DNA"/>
</dbReference>
<sequence>MSKTIPVAPDLNLVPTPKLALLVSRFNTDVTHGLRDGALEWLEEHGIRDVDVFDAPGAFELPLMAQALAKTGTYEGVICLGCIIKGDTAHFEFISLGATIGIMQAQLATETPISFGVLTTYTDEQAQARSRKDVHNKGREASAACVETLAFLRNTRS</sequence>
<accession>A0ABQ1LP50</accession>
<evidence type="ECO:0000256" key="7">
    <source>
        <dbReference type="HAMAP-Rule" id="MF_00178"/>
    </source>
</evidence>
<feature type="binding site" evidence="7">
    <location>
        <begin position="58"/>
        <end position="60"/>
    </location>
    <ligand>
        <name>5-amino-6-(D-ribitylamino)uracil</name>
        <dbReference type="ChEBI" id="CHEBI:15934"/>
    </ligand>
</feature>
<evidence type="ECO:0000256" key="3">
    <source>
        <dbReference type="ARBA" id="ARBA00012664"/>
    </source>
</evidence>
<evidence type="ECO:0000313" key="9">
    <source>
        <dbReference type="Proteomes" id="UP000637769"/>
    </source>
</evidence>
<proteinExistence type="inferred from homology"/>
<feature type="binding site" evidence="7">
    <location>
        <position position="129"/>
    </location>
    <ligand>
        <name>(2S)-2-hydroxy-3-oxobutyl phosphate</name>
        <dbReference type="ChEBI" id="CHEBI:58830"/>
    </ligand>
</feature>
<dbReference type="EC" id="2.5.1.78" evidence="3 7"/>
<dbReference type="SUPFAM" id="SSF52121">
    <property type="entry name" value="Lumazine synthase"/>
    <property type="match status" value="1"/>
</dbReference>
<keyword evidence="4 7" id="KW-0686">Riboflavin biosynthesis</keyword>
<comment type="catalytic activity">
    <reaction evidence="6 7">
        <text>(2S)-2-hydroxy-3-oxobutyl phosphate + 5-amino-6-(D-ribitylamino)uracil = 6,7-dimethyl-8-(1-D-ribityl)lumazine + phosphate + 2 H2O + H(+)</text>
        <dbReference type="Rhea" id="RHEA:26152"/>
        <dbReference type="ChEBI" id="CHEBI:15377"/>
        <dbReference type="ChEBI" id="CHEBI:15378"/>
        <dbReference type="ChEBI" id="CHEBI:15934"/>
        <dbReference type="ChEBI" id="CHEBI:43474"/>
        <dbReference type="ChEBI" id="CHEBI:58201"/>
        <dbReference type="ChEBI" id="CHEBI:58830"/>
        <dbReference type="EC" id="2.5.1.78"/>
    </reaction>
</comment>
<dbReference type="Proteomes" id="UP000637769">
    <property type="component" value="Unassembled WGS sequence"/>
</dbReference>
<evidence type="ECO:0000256" key="4">
    <source>
        <dbReference type="ARBA" id="ARBA00022619"/>
    </source>
</evidence>
<organism evidence="8 9">
    <name type="scientific">Asaia siamensis</name>
    <dbReference type="NCBI Taxonomy" id="110479"/>
    <lineage>
        <taxon>Bacteria</taxon>
        <taxon>Pseudomonadati</taxon>
        <taxon>Pseudomonadota</taxon>
        <taxon>Alphaproteobacteria</taxon>
        <taxon>Acetobacterales</taxon>
        <taxon>Acetobacteraceae</taxon>
        <taxon>Asaia</taxon>
    </lineage>
</organism>
<keyword evidence="9" id="KW-1185">Reference proteome</keyword>